<gene>
    <name evidence="5" type="ORF">EJ04DRAFT_14702</name>
</gene>
<evidence type="ECO:0000256" key="1">
    <source>
        <dbReference type="ARBA" id="ARBA00022729"/>
    </source>
</evidence>
<dbReference type="PROSITE" id="PS50842">
    <property type="entry name" value="EXPANSIN_EG45"/>
    <property type="match status" value="1"/>
</dbReference>
<sequence length="333" mass="33848">MKSLLPFLGLAAANAGPCSQTTIYETATNTHTVTVQSGSSDAAPVSSFSTDGIVTLTSVIYITPTPIPQPAYPLPNGTFNASHPTSLASSTLRFFLASSSDASPSSSTPIATSPSPSPSQPTSPNLSNKAALSSTNTGEATFYGGNVAGGMCSFTDYTIPSNLYGTALSDSNWAGAQNCGVCVSVKGPNGNSITAMVVDQCPGCGPNHLDLFPPAFSALASPSKGVIPVSWTIVPCGITSPLVLKNKSGTSRYWFSMQVMNSNVAVAKLEVSTDGGKSWKGTTRQPYNFFENSGGFGTESVDVRVTGVGGGVVVVRGVSVASGAMKTAGGNLS</sequence>
<dbReference type="Gene3D" id="2.40.40.10">
    <property type="entry name" value="RlpA-like domain"/>
    <property type="match status" value="1"/>
</dbReference>
<accession>A0A9P4V0H2</accession>
<dbReference type="InterPro" id="IPR051477">
    <property type="entry name" value="Expansin_CellWall"/>
</dbReference>
<evidence type="ECO:0000256" key="3">
    <source>
        <dbReference type="SAM" id="SignalP"/>
    </source>
</evidence>
<keyword evidence="1 3" id="KW-0732">Signal</keyword>
<keyword evidence="6" id="KW-1185">Reference proteome</keyword>
<organism evidence="5 6">
    <name type="scientific">Polyplosphaeria fusca</name>
    <dbReference type="NCBI Taxonomy" id="682080"/>
    <lineage>
        <taxon>Eukaryota</taxon>
        <taxon>Fungi</taxon>
        <taxon>Dikarya</taxon>
        <taxon>Ascomycota</taxon>
        <taxon>Pezizomycotina</taxon>
        <taxon>Dothideomycetes</taxon>
        <taxon>Pleosporomycetidae</taxon>
        <taxon>Pleosporales</taxon>
        <taxon>Tetraplosphaeriaceae</taxon>
        <taxon>Polyplosphaeria</taxon>
    </lineage>
</organism>
<dbReference type="EMBL" id="ML996200">
    <property type="protein sequence ID" value="KAF2731235.1"/>
    <property type="molecule type" value="Genomic_DNA"/>
</dbReference>
<comment type="caution">
    <text evidence="5">The sequence shown here is derived from an EMBL/GenBank/DDBJ whole genome shotgun (WGS) entry which is preliminary data.</text>
</comment>
<dbReference type="NCBIfam" id="NF041144">
    <property type="entry name" value="expansin_EXLX1"/>
    <property type="match status" value="1"/>
</dbReference>
<dbReference type="InterPro" id="IPR049818">
    <property type="entry name" value="Expansin_EXLX1-like"/>
</dbReference>
<dbReference type="SUPFAM" id="SSF50685">
    <property type="entry name" value="Barwin-like endoglucanases"/>
    <property type="match status" value="1"/>
</dbReference>
<feature type="domain" description="Expansin-like EG45" evidence="4">
    <location>
        <begin position="149"/>
        <end position="241"/>
    </location>
</feature>
<dbReference type="PANTHER" id="PTHR31836">
    <property type="match status" value="1"/>
</dbReference>
<protein>
    <submittedName>
        <fullName evidence="5">Barwin-like endoglucanase</fullName>
    </submittedName>
</protein>
<dbReference type="OrthoDB" id="406505at2759"/>
<dbReference type="Gene3D" id="2.60.40.760">
    <property type="entry name" value="Expansin, cellulose-binding-like domain"/>
    <property type="match status" value="1"/>
</dbReference>
<dbReference type="SUPFAM" id="SSF49590">
    <property type="entry name" value="PHL pollen allergen"/>
    <property type="match status" value="1"/>
</dbReference>
<feature type="compositionally biased region" description="Low complexity" evidence="2">
    <location>
        <begin position="105"/>
        <end position="114"/>
    </location>
</feature>
<dbReference type="Proteomes" id="UP000799444">
    <property type="component" value="Unassembled WGS sequence"/>
</dbReference>
<feature type="region of interest" description="Disordered" evidence="2">
    <location>
        <begin position="105"/>
        <end position="132"/>
    </location>
</feature>
<feature type="signal peptide" evidence="3">
    <location>
        <begin position="1"/>
        <end position="20"/>
    </location>
</feature>
<dbReference type="InterPro" id="IPR007112">
    <property type="entry name" value="Expansin/allergen_DPBB_dom"/>
</dbReference>
<feature type="chain" id="PRO_5040305452" evidence="3">
    <location>
        <begin position="21"/>
        <end position="333"/>
    </location>
</feature>
<dbReference type="AlphaFoldDB" id="A0A9P4V0H2"/>
<reference evidence="5" key="1">
    <citation type="journal article" date="2020" name="Stud. Mycol.">
        <title>101 Dothideomycetes genomes: a test case for predicting lifestyles and emergence of pathogens.</title>
        <authorList>
            <person name="Haridas S."/>
            <person name="Albert R."/>
            <person name="Binder M."/>
            <person name="Bloem J."/>
            <person name="Labutti K."/>
            <person name="Salamov A."/>
            <person name="Andreopoulos B."/>
            <person name="Baker S."/>
            <person name="Barry K."/>
            <person name="Bills G."/>
            <person name="Bluhm B."/>
            <person name="Cannon C."/>
            <person name="Castanera R."/>
            <person name="Culley D."/>
            <person name="Daum C."/>
            <person name="Ezra D."/>
            <person name="Gonzalez J."/>
            <person name="Henrissat B."/>
            <person name="Kuo A."/>
            <person name="Liang C."/>
            <person name="Lipzen A."/>
            <person name="Lutzoni F."/>
            <person name="Magnuson J."/>
            <person name="Mondo S."/>
            <person name="Nolan M."/>
            <person name="Ohm R."/>
            <person name="Pangilinan J."/>
            <person name="Park H.-J."/>
            <person name="Ramirez L."/>
            <person name="Alfaro M."/>
            <person name="Sun H."/>
            <person name="Tritt A."/>
            <person name="Yoshinaga Y."/>
            <person name="Zwiers L.-H."/>
            <person name="Turgeon B."/>
            <person name="Goodwin S."/>
            <person name="Spatafora J."/>
            <person name="Crous P."/>
            <person name="Grigoriev I."/>
        </authorList>
    </citation>
    <scope>NUCLEOTIDE SEQUENCE</scope>
    <source>
        <strain evidence="5">CBS 125425</strain>
    </source>
</reference>
<evidence type="ECO:0000256" key="2">
    <source>
        <dbReference type="SAM" id="MobiDB-lite"/>
    </source>
</evidence>
<evidence type="ECO:0000313" key="5">
    <source>
        <dbReference type="EMBL" id="KAF2731235.1"/>
    </source>
</evidence>
<name>A0A9P4V0H2_9PLEO</name>
<dbReference type="InterPro" id="IPR009009">
    <property type="entry name" value="RlpA-like_DPBB"/>
</dbReference>
<evidence type="ECO:0000259" key="4">
    <source>
        <dbReference type="PROSITE" id="PS50842"/>
    </source>
</evidence>
<evidence type="ECO:0000313" key="6">
    <source>
        <dbReference type="Proteomes" id="UP000799444"/>
    </source>
</evidence>
<dbReference type="InterPro" id="IPR036908">
    <property type="entry name" value="RlpA-like_sf"/>
</dbReference>
<dbReference type="InterPro" id="IPR036749">
    <property type="entry name" value="Expansin_CBD_sf"/>
</dbReference>
<proteinExistence type="predicted"/>
<dbReference type="PANTHER" id="PTHR31836:SF21">
    <property type="entry name" value="EXPANSIN-LIKE PROTEIN 7"/>
    <property type="match status" value="1"/>
</dbReference>
<dbReference type="CDD" id="cd22272">
    <property type="entry name" value="DPBB_EXLX1-like"/>
    <property type="match status" value="1"/>
</dbReference>
<dbReference type="Pfam" id="PF03330">
    <property type="entry name" value="DPBB_1"/>
    <property type="match status" value="1"/>
</dbReference>